<name>A0A834KCH1_VESPE</name>
<gene>
    <name evidence="1" type="ORF">H0235_014882</name>
</gene>
<keyword evidence="2" id="KW-1185">Reference proteome</keyword>
<dbReference type="AlphaFoldDB" id="A0A834KCH1"/>
<organism evidence="1 2">
    <name type="scientific">Vespula pensylvanica</name>
    <name type="common">Western yellow jacket</name>
    <name type="synonym">Wasp</name>
    <dbReference type="NCBI Taxonomy" id="30213"/>
    <lineage>
        <taxon>Eukaryota</taxon>
        <taxon>Metazoa</taxon>
        <taxon>Ecdysozoa</taxon>
        <taxon>Arthropoda</taxon>
        <taxon>Hexapoda</taxon>
        <taxon>Insecta</taxon>
        <taxon>Pterygota</taxon>
        <taxon>Neoptera</taxon>
        <taxon>Endopterygota</taxon>
        <taxon>Hymenoptera</taxon>
        <taxon>Apocrita</taxon>
        <taxon>Aculeata</taxon>
        <taxon>Vespoidea</taxon>
        <taxon>Vespidae</taxon>
        <taxon>Vespinae</taxon>
        <taxon>Vespula</taxon>
    </lineage>
</organism>
<evidence type="ECO:0000313" key="1">
    <source>
        <dbReference type="EMBL" id="KAF7404188.1"/>
    </source>
</evidence>
<comment type="caution">
    <text evidence="1">The sequence shown here is derived from an EMBL/GenBank/DDBJ whole genome shotgun (WGS) entry which is preliminary data.</text>
</comment>
<proteinExistence type="predicted"/>
<protein>
    <submittedName>
        <fullName evidence="1">Uncharacterized protein</fullName>
    </submittedName>
</protein>
<accession>A0A834KCH1</accession>
<dbReference type="Proteomes" id="UP000600918">
    <property type="component" value="Unassembled WGS sequence"/>
</dbReference>
<sequence length="115" mass="13575">MAAVAGIYGFSEERHTRYSDLRQHHTLVIVIVSVESHSVDVLRKNVMLFENSYFIKQPSNVPRMLRYRPFEYLYEVRNLKVEAVVSTTVETGIDQVPQCYRWICRSFLHFICTMI</sequence>
<dbReference type="EMBL" id="JACSDY010000016">
    <property type="protein sequence ID" value="KAF7404188.1"/>
    <property type="molecule type" value="Genomic_DNA"/>
</dbReference>
<reference evidence="1" key="1">
    <citation type="journal article" date="2020" name="G3 (Bethesda)">
        <title>High-Quality Assemblies for Three Invasive Social Wasps from the &lt;i&gt;Vespula&lt;/i&gt; Genus.</title>
        <authorList>
            <person name="Harrop T.W.R."/>
            <person name="Guhlin J."/>
            <person name="McLaughlin G.M."/>
            <person name="Permina E."/>
            <person name="Stockwell P."/>
            <person name="Gilligan J."/>
            <person name="Le Lec M.F."/>
            <person name="Gruber M.A.M."/>
            <person name="Quinn O."/>
            <person name="Lovegrove M."/>
            <person name="Duncan E.J."/>
            <person name="Remnant E.J."/>
            <person name="Van Eeckhoven J."/>
            <person name="Graham B."/>
            <person name="Knapp R.A."/>
            <person name="Langford K.W."/>
            <person name="Kronenberg Z."/>
            <person name="Press M.O."/>
            <person name="Eacker S.M."/>
            <person name="Wilson-Rankin E.E."/>
            <person name="Purcell J."/>
            <person name="Lester P.J."/>
            <person name="Dearden P.K."/>
        </authorList>
    </citation>
    <scope>NUCLEOTIDE SEQUENCE</scope>
    <source>
        <strain evidence="1">Volc-1</strain>
    </source>
</reference>
<evidence type="ECO:0000313" key="2">
    <source>
        <dbReference type="Proteomes" id="UP000600918"/>
    </source>
</evidence>